<protein>
    <submittedName>
        <fullName evidence="2">DJ-1/PfpI family protein</fullName>
    </submittedName>
</protein>
<dbReference type="GO" id="GO:0006355">
    <property type="term" value="P:regulation of DNA-templated transcription"/>
    <property type="evidence" value="ECO:0007669"/>
    <property type="project" value="TreeGrafter"/>
</dbReference>
<sequence length="202" mass="21856">MTEKRNVAIFIFEDVEILDFAGPYEAFAVCGVDDGEPLFNVYTASLDGKSLLARNGLSINPAYSIETMPQPDILLIPGGQGTRPLVGNEAIRQFIQAQQPQVEQLLSVCTGALLLADAGVLANQSATTYHTAFDLLHSIDGSISLQPGQRWVDNGQIVTSAGVSAGIDMSLYVISKLFDQATADATARHMEYEHWPLTKINE</sequence>
<dbReference type="InterPro" id="IPR052158">
    <property type="entry name" value="INH-QAR"/>
</dbReference>
<evidence type="ECO:0000313" key="2">
    <source>
        <dbReference type="EMBL" id="QPC84648.1"/>
    </source>
</evidence>
<accession>A0A7S8ECW2</accession>
<dbReference type="SUPFAM" id="SSF52317">
    <property type="entry name" value="Class I glutamine amidotransferase-like"/>
    <property type="match status" value="1"/>
</dbReference>
<dbReference type="Proteomes" id="UP000594468">
    <property type="component" value="Chromosome"/>
</dbReference>
<dbReference type="AlphaFoldDB" id="A0A7S8ECW2"/>
<dbReference type="InterPro" id="IPR002818">
    <property type="entry name" value="DJ-1/PfpI"/>
</dbReference>
<dbReference type="PANTHER" id="PTHR43130:SF14">
    <property type="entry name" value="DJ-1_PFPI DOMAIN-CONTAINING PROTEIN"/>
    <property type="match status" value="1"/>
</dbReference>
<evidence type="ECO:0000313" key="3">
    <source>
        <dbReference type="Proteomes" id="UP000594468"/>
    </source>
</evidence>
<keyword evidence="3" id="KW-1185">Reference proteome</keyword>
<dbReference type="Gene3D" id="3.40.50.880">
    <property type="match status" value="1"/>
</dbReference>
<evidence type="ECO:0000259" key="1">
    <source>
        <dbReference type="Pfam" id="PF01965"/>
    </source>
</evidence>
<organism evidence="2 3">
    <name type="scientific">Phototrophicus methaneseepsis</name>
    <dbReference type="NCBI Taxonomy" id="2710758"/>
    <lineage>
        <taxon>Bacteria</taxon>
        <taxon>Bacillati</taxon>
        <taxon>Chloroflexota</taxon>
        <taxon>Candidatus Thermofontia</taxon>
        <taxon>Phototrophicales</taxon>
        <taxon>Phototrophicaceae</taxon>
        <taxon>Phototrophicus</taxon>
    </lineage>
</organism>
<dbReference type="InterPro" id="IPR029062">
    <property type="entry name" value="Class_I_gatase-like"/>
</dbReference>
<proteinExistence type="predicted"/>
<dbReference type="EMBL" id="CP062983">
    <property type="protein sequence ID" value="QPC84648.1"/>
    <property type="molecule type" value="Genomic_DNA"/>
</dbReference>
<feature type="domain" description="DJ-1/PfpI" evidence="1">
    <location>
        <begin position="6"/>
        <end position="174"/>
    </location>
</feature>
<dbReference type="PANTHER" id="PTHR43130">
    <property type="entry name" value="ARAC-FAMILY TRANSCRIPTIONAL REGULATOR"/>
    <property type="match status" value="1"/>
</dbReference>
<dbReference type="RefSeq" id="WP_195172711.1">
    <property type="nucleotide sequence ID" value="NZ_CP062983.1"/>
</dbReference>
<dbReference type="KEGG" id="pmet:G4Y79_09805"/>
<reference evidence="2 3" key="1">
    <citation type="submission" date="2020-02" db="EMBL/GenBank/DDBJ databases">
        <authorList>
            <person name="Zheng R.K."/>
            <person name="Sun C.M."/>
        </authorList>
    </citation>
    <scope>NUCLEOTIDE SEQUENCE [LARGE SCALE GENOMIC DNA]</scope>
    <source>
        <strain evidence="3">rifampicinis</strain>
    </source>
</reference>
<name>A0A7S8ECW2_9CHLR</name>
<dbReference type="Pfam" id="PF01965">
    <property type="entry name" value="DJ-1_PfpI"/>
    <property type="match status" value="1"/>
</dbReference>
<dbReference type="CDD" id="cd03139">
    <property type="entry name" value="GATase1_PfpI_2"/>
    <property type="match status" value="1"/>
</dbReference>
<gene>
    <name evidence="2" type="ORF">G4Y79_09805</name>
</gene>